<evidence type="ECO:0000313" key="3">
    <source>
        <dbReference type="Proteomes" id="UP000762676"/>
    </source>
</evidence>
<evidence type="ECO:0000313" key="2">
    <source>
        <dbReference type="EMBL" id="GFR78096.1"/>
    </source>
</evidence>
<gene>
    <name evidence="2" type="ORF">ElyMa_003986300</name>
</gene>
<protein>
    <submittedName>
        <fullName evidence="2">Uncharacterized protein</fullName>
    </submittedName>
</protein>
<evidence type="ECO:0000256" key="1">
    <source>
        <dbReference type="SAM" id="MobiDB-lite"/>
    </source>
</evidence>
<sequence length="95" mass="10892">MFALATPRKNIHEQTTGKTKEVRGGRGMRLFYGSADSKVPISTEISITRHENIWIEESIEALQACFDWTDWGVFVDSCGDLEEVKDTVYNYKIFL</sequence>
<dbReference type="Proteomes" id="UP000762676">
    <property type="component" value="Unassembled WGS sequence"/>
</dbReference>
<reference evidence="2 3" key="1">
    <citation type="journal article" date="2021" name="Elife">
        <title>Chloroplast acquisition without the gene transfer in kleptoplastic sea slugs, Plakobranchus ocellatus.</title>
        <authorList>
            <person name="Maeda T."/>
            <person name="Takahashi S."/>
            <person name="Yoshida T."/>
            <person name="Shimamura S."/>
            <person name="Takaki Y."/>
            <person name="Nagai Y."/>
            <person name="Toyoda A."/>
            <person name="Suzuki Y."/>
            <person name="Arimoto A."/>
            <person name="Ishii H."/>
            <person name="Satoh N."/>
            <person name="Nishiyama T."/>
            <person name="Hasebe M."/>
            <person name="Maruyama T."/>
            <person name="Minagawa J."/>
            <person name="Obokata J."/>
            <person name="Shigenobu S."/>
        </authorList>
    </citation>
    <scope>NUCLEOTIDE SEQUENCE [LARGE SCALE GENOMIC DNA]</scope>
</reference>
<proteinExistence type="predicted"/>
<organism evidence="2 3">
    <name type="scientific">Elysia marginata</name>
    <dbReference type="NCBI Taxonomy" id="1093978"/>
    <lineage>
        <taxon>Eukaryota</taxon>
        <taxon>Metazoa</taxon>
        <taxon>Spiralia</taxon>
        <taxon>Lophotrochozoa</taxon>
        <taxon>Mollusca</taxon>
        <taxon>Gastropoda</taxon>
        <taxon>Heterobranchia</taxon>
        <taxon>Euthyneura</taxon>
        <taxon>Panpulmonata</taxon>
        <taxon>Sacoglossa</taxon>
        <taxon>Placobranchoidea</taxon>
        <taxon>Plakobranchidae</taxon>
        <taxon>Elysia</taxon>
    </lineage>
</organism>
<accession>A0AAV4G0A8</accession>
<dbReference type="AlphaFoldDB" id="A0AAV4G0A8"/>
<comment type="caution">
    <text evidence="2">The sequence shown here is derived from an EMBL/GenBank/DDBJ whole genome shotgun (WGS) entry which is preliminary data.</text>
</comment>
<name>A0AAV4G0A8_9GAST</name>
<dbReference type="EMBL" id="BMAT01008107">
    <property type="protein sequence ID" value="GFR78096.1"/>
    <property type="molecule type" value="Genomic_DNA"/>
</dbReference>
<keyword evidence="3" id="KW-1185">Reference proteome</keyword>
<feature type="region of interest" description="Disordered" evidence="1">
    <location>
        <begin position="1"/>
        <end position="21"/>
    </location>
</feature>